<evidence type="ECO:0000313" key="3">
    <source>
        <dbReference type="Proteomes" id="UP000252015"/>
    </source>
</evidence>
<dbReference type="SUPFAM" id="SSF54427">
    <property type="entry name" value="NTF2-like"/>
    <property type="match status" value="1"/>
</dbReference>
<feature type="domain" description="SnoaL-like" evidence="1">
    <location>
        <begin position="17"/>
        <end position="127"/>
    </location>
</feature>
<dbReference type="InterPro" id="IPR032710">
    <property type="entry name" value="NTF2-like_dom_sf"/>
</dbReference>
<dbReference type="OrthoDB" id="4719191at2"/>
<reference evidence="2 3" key="1">
    <citation type="submission" date="2018-05" db="EMBL/GenBank/DDBJ databases">
        <authorList>
            <consortium name="IHU Genomes"/>
        </authorList>
    </citation>
    <scope>NUCLEOTIDE SEQUENCE [LARGE SCALE GENOMIC DNA]</scope>
    <source>
        <strain evidence="2 3">P7336</strain>
    </source>
</reference>
<dbReference type="Gene3D" id="3.10.450.50">
    <property type="match status" value="1"/>
</dbReference>
<evidence type="ECO:0000313" key="2">
    <source>
        <dbReference type="EMBL" id="SRX94482.1"/>
    </source>
</evidence>
<gene>
    <name evidence="2" type="ORF">MSP7336_02736</name>
</gene>
<dbReference type="Proteomes" id="UP000252015">
    <property type="component" value="Unassembled WGS sequence"/>
</dbReference>
<organism evidence="2 3">
    <name type="scientific">Mycobacterium shimoidei</name>
    <dbReference type="NCBI Taxonomy" id="29313"/>
    <lineage>
        <taxon>Bacteria</taxon>
        <taxon>Bacillati</taxon>
        <taxon>Actinomycetota</taxon>
        <taxon>Actinomycetes</taxon>
        <taxon>Mycobacteriales</taxon>
        <taxon>Mycobacteriaceae</taxon>
        <taxon>Mycobacterium</taxon>
    </lineage>
</organism>
<protein>
    <recommendedName>
        <fullName evidence="1">SnoaL-like domain-containing protein</fullName>
    </recommendedName>
</protein>
<dbReference type="STRING" id="29313.BHQ16_02915"/>
<name>A0A1E3TKK5_MYCSH</name>
<dbReference type="EMBL" id="UEGW01000001">
    <property type="protein sequence ID" value="SRX94482.1"/>
    <property type="molecule type" value="Genomic_DNA"/>
</dbReference>
<accession>A0A1E3TKK5</accession>
<dbReference type="InterPro" id="IPR037401">
    <property type="entry name" value="SnoaL-like"/>
</dbReference>
<keyword evidence="3" id="KW-1185">Reference proteome</keyword>
<proteinExistence type="predicted"/>
<dbReference type="Pfam" id="PF13577">
    <property type="entry name" value="SnoaL_4"/>
    <property type="match status" value="1"/>
</dbReference>
<dbReference type="RefSeq" id="WP_069394507.1">
    <property type="nucleotide sequence ID" value="NZ_JACKUN010000028.1"/>
</dbReference>
<sequence>MAMTYQEQYLLNGAAGRNAILDLTARHNRCYSAGDRDGWIATFRHSGASYIRDGQEFTDLRAAFDGGGGQRLVAVDHEINVDGINATQRCVALLFTVGDDGATTLRATGTYEDQLIYERGGWYFTSRALQWDSALTRL</sequence>
<dbReference type="AlphaFoldDB" id="A0A1E3TKK5"/>
<evidence type="ECO:0000259" key="1">
    <source>
        <dbReference type="Pfam" id="PF13577"/>
    </source>
</evidence>